<sequence>MAAVDSPPIEEEFTEAQKNWALNKLNVDLASAKRKAFTPMEKKLVRGLLCGCSPAEVAKKVYQSSTSSTVRVYLCNELYKYIQDMLSNQAGCLIKVKNWSHVTHLLEKAGYKRTDFKYHQ</sequence>
<organism evidence="1 2">
    <name type="scientific">Nostoc azollae (strain 0708)</name>
    <name type="common">Anabaena azollae (strain 0708)</name>
    <dbReference type="NCBI Taxonomy" id="551115"/>
    <lineage>
        <taxon>Bacteria</taxon>
        <taxon>Bacillati</taxon>
        <taxon>Cyanobacteriota</taxon>
        <taxon>Cyanophyceae</taxon>
        <taxon>Nostocales</taxon>
        <taxon>Nostocaceae</taxon>
        <taxon>Trichormus</taxon>
    </lineage>
</organism>
<dbReference type="EMBL" id="CP002059">
    <property type="protein sequence ID" value="ADI63922.1"/>
    <property type="molecule type" value="Genomic_DNA"/>
</dbReference>
<dbReference type="KEGG" id="naz:Aazo_1804"/>
<keyword evidence="2" id="KW-1185">Reference proteome</keyword>
<dbReference type="Proteomes" id="UP000001511">
    <property type="component" value="Chromosome"/>
</dbReference>
<name>D7DVR3_NOSA0</name>
<dbReference type="RefSeq" id="WP_013190940.1">
    <property type="nucleotide sequence ID" value="NC_014248.1"/>
</dbReference>
<protein>
    <submittedName>
        <fullName evidence="1">Uncharacterized protein</fullName>
    </submittedName>
</protein>
<reference evidence="1 2" key="1">
    <citation type="journal article" date="2010" name="PLoS ONE">
        <title>Genome erosion in a nitrogen-fixing vertically transmitted endosymbiotic multicellular cyanobacterium.</title>
        <authorList>
            <person name="Ran L."/>
            <person name="Larsson J."/>
            <person name="Vigil-Stenman T."/>
            <person name="Nylander J.A."/>
            <person name="Ininbergs K."/>
            <person name="Zheng W.W."/>
            <person name="Lapidus A."/>
            <person name="Lowry S."/>
            <person name="Haselkorn R."/>
            <person name="Bergman B."/>
        </authorList>
    </citation>
    <scope>NUCLEOTIDE SEQUENCE [LARGE SCALE GENOMIC DNA]</scope>
    <source>
        <strain evidence="1 2">0708</strain>
    </source>
</reference>
<dbReference type="STRING" id="551115.Aazo_1804"/>
<proteinExistence type="predicted"/>
<dbReference type="OrthoDB" id="490425at2"/>
<evidence type="ECO:0000313" key="1">
    <source>
        <dbReference type="EMBL" id="ADI63922.1"/>
    </source>
</evidence>
<gene>
    <name evidence="1" type="ordered locus">Aazo_1804</name>
</gene>
<dbReference type="eggNOG" id="COG2771">
    <property type="taxonomic scope" value="Bacteria"/>
</dbReference>
<accession>D7DVR3</accession>
<dbReference type="AlphaFoldDB" id="D7DVR3"/>
<dbReference type="HOGENOM" id="CLU_2047257_0_0_3"/>
<evidence type="ECO:0000313" key="2">
    <source>
        <dbReference type="Proteomes" id="UP000001511"/>
    </source>
</evidence>